<reference evidence="2 3" key="1">
    <citation type="submission" date="2023-10" db="EMBL/GenBank/DDBJ databases">
        <title>A novel Glycoside Hydrolase 43-Like Enzyme from Clostrdium boliviensis is an Endo-xylanase, and a Candidate for Xylooligosaccharides Production from Different Xylan Substrates.</title>
        <authorList>
            <person name="Alvarez M.T."/>
            <person name="Rocabado-Villegas L.R."/>
            <person name="Salas-Veizaga D.M."/>
            <person name="Linares-Pasten J.A."/>
            <person name="Gudmundsdottir E.E."/>
            <person name="Hreggvidsson G.O."/>
            <person name="Adlercreutz P."/>
            <person name="Nordberg Karlsson E."/>
        </authorList>
    </citation>
    <scope>NUCLEOTIDE SEQUENCE [LARGE SCALE GENOMIC DNA]</scope>
    <source>
        <strain evidence="2 3">E-1</strain>
    </source>
</reference>
<dbReference type="RefSeq" id="WP_318063490.1">
    <property type="nucleotide sequence ID" value="NZ_JAWONS010000109.1"/>
</dbReference>
<feature type="domain" description="Flavodoxin-like" evidence="1">
    <location>
        <begin position="4"/>
        <end position="161"/>
    </location>
</feature>
<dbReference type="Pfam" id="PF12641">
    <property type="entry name" value="Flavodoxin_3"/>
    <property type="match status" value="1"/>
</dbReference>
<dbReference type="NCBIfam" id="NF045594">
    <property type="entry name" value="flavodox_BilS"/>
    <property type="match status" value="1"/>
</dbReference>
<dbReference type="InterPro" id="IPR029039">
    <property type="entry name" value="Flavoprotein-like_sf"/>
</dbReference>
<proteinExistence type="predicted"/>
<evidence type="ECO:0000313" key="2">
    <source>
        <dbReference type="EMBL" id="MDW2797235.1"/>
    </source>
</evidence>
<name>A0ABU4GJU1_9CLOT</name>
<sequence>MDYLVVYTSKTGNTQKVAMKIFEALPGKSKDIINLEEYHGEEADTYFVGFWNNRGVCTTEVMDFLSDLHGKKIALFGTCGIFENKEYLKQVEKKVSAFLPDDNEYLGCFLCGGKMGTKVLEKCRQMQAKLDTPQIREMISAYEDAMLHPNKEDLDQACEFTESVLYRIRRKKEESDGIKR</sequence>
<accession>A0ABU4GJU1</accession>
<dbReference type="SUPFAM" id="SSF52218">
    <property type="entry name" value="Flavoproteins"/>
    <property type="match status" value="1"/>
</dbReference>
<gene>
    <name evidence="2" type="ORF">RZO55_06560</name>
</gene>
<dbReference type="PROSITE" id="PS00201">
    <property type="entry name" value="FLAVODOXIN"/>
    <property type="match status" value="1"/>
</dbReference>
<dbReference type="Proteomes" id="UP001276854">
    <property type="component" value="Unassembled WGS sequence"/>
</dbReference>
<dbReference type="InterPro" id="IPR054633">
    <property type="entry name" value="BilS"/>
</dbReference>
<protein>
    <submittedName>
        <fullName evidence="2">Flavodoxin family protein</fullName>
    </submittedName>
</protein>
<organism evidence="2 3">
    <name type="scientific">Clostridium boliviensis</name>
    <dbReference type="NCBI Taxonomy" id="318465"/>
    <lineage>
        <taxon>Bacteria</taxon>
        <taxon>Bacillati</taxon>
        <taxon>Bacillota</taxon>
        <taxon>Clostridia</taxon>
        <taxon>Eubacteriales</taxon>
        <taxon>Clostridiaceae</taxon>
        <taxon>Clostridium</taxon>
    </lineage>
</organism>
<evidence type="ECO:0000313" key="3">
    <source>
        <dbReference type="Proteomes" id="UP001276854"/>
    </source>
</evidence>
<keyword evidence="3" id="KW-1185">Reference proteome</keyword>
<comment type="caution">
    <text evidence="2">The sequence shown here is derived from an EMBL/GenBank/DDBJ whole genome shotgun (WGS) entry which is preliminary data.</text>
</comment>
<dbReference type="InterPro" id="IPR008254">
    <property type="entry name" value="Flavodoxin/NO_synth"/>
</dbReference>
<dbReference type="Gene3D" id="3.40.50.360">
    <property type="match status" value="1"/>
</dbReference>
<evidence type="ECO:0000259" key="1">
    <source>
        <dbReference type="Pfam" id="PF12641"/>
    </source>
</evidence>
<dbReference type="EMBL" id="JAWONS010000109">
    <property type="protein sequence ID" value="MDW2797235.1"/>
    <property type="molecule type" value="Genomic_DNA"/>
</dbReference>
<dbReference type="InterPro" id="IPR001226">
    <property type="entry name" value="Flavodoxin_CS"/>
</dbReference>